<proteinExistence type="predicted"/>
<dbReference type="AlphaFoldDB" id="M2YJ03"/>
<keyword evidence="2" id="KW-1185">Reference proteome</keyword>
<dbReference type="OMA" id="DVEESTW"/>
<dbReference type="HOGENOM" id="CLU_1034476_0_0_1"/>
<reference evidence="2" key="1">
    <citation type="journal article" date="2012" name="PLoS Genet.">
        <title>The genomes of the fungal plant pathogens Cladosporium fulvum and Dothistroma septosporum reveal adaptation to different hosts and lifestyles but also signatures of common ancestry.</title>
        <authorList>
            <person name="de Wit P.J.G.M."/>
            <person name="van der Burgt A."/>
            <person name="Oekmen B."/>
            <person name="Stergiopoulos I."/>
            <person name="Abd-Elsalam K.A."/>
            <person name="Aerts A.L."/>
            <person name="Bahkali A.H."/>
            <person name="Beenen H.G."/>
            <person name="Chettri P."/>
            <person name="Cox M.P."/>
            <person name="Datema E."/>
            <person name="de Vries R.P."/>
            <person name="Dhillon B."/>
            <person name="Ganley A.R."/>
            <person name="Griffiths S.A."/>
            <person name="Guo Y."/>
            <person name="Hamelin R.C."/>
            <person name="Henrissat B."/>
            <person name="Kabir M.S."/>
            <person name="Jashni M.K."/>
            <person name="Kema G."/>
            <person name="Klaubauf S."/>
            <person name="Lapidus A."/>
            <person name="Levasseur A."/>
            <person name="Lindquist E."/>
            <person name="Mehrabi R."/>
            <person name="Ohm R.A."/>
            <person name="Owen T.J."/>
            <person name="Salamov A."/>
            <person name="Schwelm A."/>
            <person name="Schijlen E."/>
            <person name="Sun H."/>
            <person name="van den Burg H.A."/>
            <person name="van Ham R.C.H.J."/>
            <person name="Zhang S."/>
            <person name="Goodwin S.B."/>
            <person name="Grigoriev I.V."/>
            <person name="Collemare J."/>
            <person name="Bradshaw R.E."/>
        </authorList>
    </citation>
    <scope>NUCLEOTIDE SEQUENCE [LARGE SCALE GENOMIC DNA]</scope>
    <source>
        <strain evidence="2">NZE10 / CBS 128990</strain>
    </source>
</reference>
<evidence type="ECO:0000313" key="2">
    <source>
        <dbReference type="Proteomes" id="UP000016933"/>
    </source>
</evidence>
<dbReference type="EMBL" id="KB446546">
    <property type="protein sequence ID" value="EME38915.1"/>
    <property type="molecule type" value="Genomic_DNA"/>
</dbReference>
<dbReference type="Proteomes" id="UP000016933">
    <property type="component" value="Unassembled WGS sequence"/>
</dbReference>
<name>M2YJ03_DOTSN</name>
<gene>
    <name evidence="1" type="ORF">DOTSEDRAFT_29108</name>
</gene>
<sequence length="269" mass="30832">MSVDPSVLRGESLVVDCVGALEGLLEIVDSADTSPDTALDSDVEESTWSSNFTPVQHRRRIYLDTRQQLDTEQIMHLQGFYRQECEVKNNLQDAVISSLFDKDIPQPKRKLEGGAWAQQVQQGPSLNTADFGLIGQGQLQRITCEADRIARAQGWIETARNLPGFGLPVYKEHVLEMFFLIKPEANGAEIFSLTFGLQLPRQAVEQFFERKLELTKEWRQMIKRLGMKRFLRRVERKGLLEEMQQVELARARSIQDMKRDEAGRELPQQ</sequence>
<evidence type="ECO:0000313" key="1">
    <source>
        <dbReference type="EMBL" id="EME38915.1"/>
    </source>
</evidence>
<protein>
    <submittedName>
        <fullName evidence="1">Uncharacterized protein</fullName>
    </submittedName>
</protein>
<dbReference type="OrthoDB" id="10580846at2759"/>
<organism evidence="1 2">
    <name type="scientific">Dothistroma septosporum (strain NZE10 / CBS 128990)</name>
    <name type="common">Red band needle blight fungus</name>
    <name type="synonym">Mycosphaerella pini</name>
    <dbReference type="NCBI Taxonomy" id="675120"/>
    <lineage>
        <taxon>Eukaryota</taxon>
        <taxon>Fungi</taxon>
        <taxon>Dikarya</taxon>
        <taxon>Ascomycota</taxon>
        <taxon>Pezizomycotina</taxon>
        <taxon>Dothideomycetes</taxon>
        <taxon>Dothideomycetidae</taxon>
        <taxon>Mycosphaerellales</taxon>
        <taxon>Mycosphaerellaceae</taxon>
        <taxon>Dothistroma</taxon>
    </lineage>
</organism>
<reference evidence="1 2" key="2">
    <citation type="journal article" date="2012" name="PLoS Pathog.">
        <title>Diverse lifestyles and strategies of plant pathogenesis encoded in the genomes of eighteen Dothideomycetes fungi.</title>
        <authorList>
            <person name="Ohm R.A."/>
            <person name="Feau N."/>
            <person name="Henrissat B."/>
            <person name="Schoch C.L."/>
            <person name="Horwitz B.A."/>
            <person name="Barry K.W."/>
            <person name="Condon B.J."/>
            <person name="Copeland A.C."/>
            <person name="Dhillon B."/>
            <person name="Glaser F."/>
            <person name="Hesse C.N."/>
            <person name="Kosti I."/>
            <person name="LaButti K."/>
            <person name="Lindquist E.A."/>
            <person name="Lucas S."/>
            <person name="Salamov A.A."/>
            <person name="Bradshaw R.E."/>
            <person name="Ciuffetti L."/>
            <person name="Hamelin R.C."/>
            <person name="Kema G.H.J."/>
            <person name="Lawrence C."/>
            <person name="Scott J.A."/>
            <person name="Spatafora J.W."/>
            <person name="Turgeon B.G."/>
            <person name="de Wit P.J.G.M."/>
            <person name="Zhong S."/>
            <person name="Goodwin S.B."/>
            <person name="Grigoriev I.V."/>
        </authorList>
    </citation>
    <scope>NUCLEOTIDE SEQUENCE [LARGE SCALE GENOMIC DNA]</scope>
    <source>
        <strain evidence="2">NZE10 / CBS 128990</strain>
    </source>
</reference>
<accession>M2YJ03</accession>